<keyword evidence="2" id="KW-0812">Transmembrane</keyword>
<evidence type="ECO:0000256" key="2">
    <source>
        <dbReference type="SAM" id="Phobius"/>
    </source>
</evidence>
<dbReference type="GO" id="GO:2000762">
    <property type="term" value="P:regulation of phenylpropanoid metabolic process"/>
    <property type="evidence" value="ECO:0007669"/>
    <property type="project" value="InterPro"/>
</dbReference>
<feature type="region of interest" description="Disordered" evidence="1">
    <location>
        <begin position="835"/>
        <end position="854"/>
    </location>
</feature>
<feature type="transmembrane region" description="Helical" evidence="2">
    <location>
        <begin position="77"/>
        <end position="96"/>
    </location>
</feature>
<proteinExistence type="predicted"/>
<dbReference type="EMBL" id="LIHL02000012">
    <property type="protein sequence ID" value="KAF5452446.1"/>
    <property type="molecule type" value="Genomic_DNA"/>
</dbReference>
<comment type="caution">
    <text evidence="3">The sequence shown here is derived from an EMBL/GenBank/DDBJ whole genome shotgun (WGS) entry which is preliminary data.</text>
</comment>
<dbReference type="Gramene" id="Jr12_12240_p1">
    <property type="protein sequence ID" value="cds.Jr12_12240_p1"/>
    <property type="gene ID" value="Jr12_12240"/>
</dbReference>
<dbReference type="InterPro" id="IPR039638">
    <property type="entry name" value="MED33A/B"/>
</dbReference>
<accession>A0A833T442</accession>
<feature type="transmembrane region" description="Helical" evidence="2">
    <location>
        <begin position="1302"/>
        <end position="1323"/>
    </location>
</feature>
<reference evidence="3" key="2">
    <citation type="submission" date="2020-03" db="EMBL/GenBank/DDBJ databases">
        <title>Walnut 2.0.</title>
        <authorList>
            <person name="Marrano A."/>
            <person name="Britton M."/>
            <person name="Zimin A.V."/>
            <person name="Zaini P.A."/>
            <person name="Workman R."/>
            <person name="Puiu D."/>
            <person name="Bianco L."/>
            <person name="Allen B.J."/>
            <person name="Troggio M."/>
            <person name="Leslie C.A."/>
            <person name="Timp W."/>
            <person name="Dendekar A."/>
            <person name="Salzberg S.L."/>
            <person name="Neale D.B."/>
        </authorList>
    </citation>
    <scope>NUCLEOTIDE SEQUENCE</scope>
    <source>
        <tissue evidence="3">Leaves</tissue>
    </source>
</reference>
<evidence type="ECO:0008006" key="5">
    <source>
        <dbReference type="Google" id="ProtNLM"/>
    </source>
</evidence>
<dbReference type="PANTHER" id="PTHR33739:SF5">
    <property type="entry name" value="MEDIATOR OF RNA POLYMERASE II TRANSCRIPTION SUBUNIT 33A"/>
    <property type="match status" value="1"/>
</dbReference>
<dbReference type="PANTHER" id="PTHR33739">
    <property type="entry name" value="OS07G0681500 PROTEIN"/>
    <property type="match status" value="1"/>
</dbReference>
<dbReference type="Proteomes" id="UP000619265">
    <property type="component" value="Unassembled WGS sequence"/>
</dbReference>
<evidence type="ECO:0000256" key="1">
    <source>
        <dbReference type="SAM" id="MobiDB-lite"/>
    </source>
</evidence>
<sequence>MADSPQRSVWDSVIVLTREAQEKGSDPLLWAMQLSSYLNSAEASVSLPSVELSDVLVSYICWDNNVPIMWKFLDKALVLNIVPPMLVLALLSIRVIPSRHFQPAAYRLFMELLKRHAFMSLKSQLHAMNYQRVMQSIDTVLRLSQIFGLQTSEAGTIVVEFIFSIVWQLLDASLDDEGLLELTSEKKFRWEDTPQDMEVGAHDSNDEKQTEHLERVQKFNTVMAIELIGQFLKNKVTSKILYLARQYMSAHWEGFTQRLLLLGANSSALRNTKVITPEELLKLTSNIQMASLDCKLKSRRKFHDTLTMGPLASSASLCNEACRSALWLPLDFFLEDAVETTDLITRSTIESITVLVKVSRATNYTTWHDTFLGLWIAALRVVQRDRDPIEAPRPRLDPRLCLLLSITTLVVADLIEEDESALRDETQYGSSNQWKEKRVPGKCRHGLVSSLQMLGDFQGLLIPPQSTVYAANQAAAKAMFFISGVDVGNANSECVLMKDMPTNCSGNMRHLIVEACIARNLLDTSAYFWPGYVNGNISEKPQGLSSKVPGWTSFMQGASFTQVMISALVSSPASRLEELEKIFEIAVNGSNDEKISVAMILCGASLIWGWNIQVVHSMQEHTAAFIIKLLSPPAPADYSGSDSHLIGYAPLLNVLIVGISSFDRLRIFSQHGLVPQLACSLMTICEVFGSCVPDVVWPAVKGKRITAHDVFSNAFILFLRMWRFNHPPIEHRAGDTYPVQSPLTPDYLLLIRNSHLGSPENGHWVQSKRRLSAVANSATADPIFLKSFPKLEVWFLQHRACIVSTLSEPVQGTPVHQIVDNLLKIMFRNTYEGSQSRNSVTSESSGFSGPKNDDTFPRLNDPAWNILEAIPFVAEASLKACSHGKISPRELATGLRILCDCLPASLASITSYLSAEVTRGVWKSVSMNGTDWPSPDANLSNFVEGMKKIVAFAGLDVPSVTSAGSSTPTLPLPLAALVTLTLTYKVGDHHLLLAGPALESLSSGCPWPCMPIVASLWTQKAKRWHDFFVIRASRTVILQNPNCVVKLLESCFTAILVLNASPVSSEGGVGVLLGHGIKPQFCGWSPWIIFLLVRQEIRETILITEKIVSLLMDSVKTIAFSGLPRERSEKLKTTKNTMRSGQVSLAAALTRVKLVASVGASLSWLCGGIGLIQSLFREVLPSWFVSAHSSELEGRSEGMIEILRGSALAYLAFTCGAFVWGIDSTSMAPNWRRRILGSHMEFIARALDGKISLGCDRATWHAYVLQFLSLMMNSAPTWLLETDVDVLKRLSRGLMQWNEGELALALLGIGGFATMGAVAELIIEKES</sequence>
<reference evidence="3" key="1">
    <citation type="submission" date="2015-10" db="EMBL/GenBank/DDBJ databases">
        <authorList>
            <person name="Martinez-Garcia P.J."/>
            <person name="Crepeau M.W."/>
            <person name="Puiu D."/>
            <person name="Gonzalez-Ibeas D."/>
            <person name="Whalen J."/>
            <person name="Stevens K."/>
            <person name="Paul R."/>
            <person name="Butterfield T."/>
            <person name="Britton M."/>
            <person name="Reagan R."/>
            <person name="Chakraborty S."/>
            <person name="Walawage S.L."/>
            <person name="Vasquez-Gross H.A."/>
            <person name="Cardeno C."/>
            <person name="Famula R."/>
            <person name="Pratt K."/>
            <person name="Kuruganti S."/>
            <person name="Aradhya M.K."/>
            <person name="Leslie C.A."/>
            <person name="Dandekar A.M."/>
            <person name="Salzberg S.L."/>
            <person name="Wegrzyn J.L."/>
            <person name="Langley C.H."/>
            <person name="Neale D.B."/>
        </authorList>
    </citation>
    <scope>NUCLEOTIDE SEQUENCE</scope>
    <source>
        <tissue evidence="3">Leaves</tissue>
    </source>
</reference>
<keyword evidence="2" id="KW-0472">Membrane</keyword>
<evidence type="ECO:0000313" key="4">
    <source>
        <dbReference type="Proteomes" id="UP000619265"/>
    </source>
</evidence>
<organism evidence="3 4">
    <name type="scientific">Juglans regia</name>
    <name type="common">English walnut</name>
    <dbReference type="NCBI Taxonomy" id="51240"/>
    <lineage>
        <taxon>Eukaryota</taxon>
        <taxon>Viridiplantae</taxon>
        <taxon>Streptophyta</taxon>
        <taxon>Embryophyta</taxon>
        <taxon>Tracheophyta</taxon>
        <taxon>Spermatophyta</taxon>
        <taxon>Magnoliopsida</taxon>
        <taxon>eudicotyledons</taxon>
        <taxon>Gunneridae</taxon>
        <taxon>Pentapetalae</taxon>
        <taxon>rosids</taxon>
        <taxon>fabids</taxon>
        <taxon>Fagales</taxon>
        <taxon>Juglandaceae</taxon>
        <taxon>Juglans</taxon>
    </lineage>
</organism>
<name>A0A833T442_JUGRE</name>
<keyword evidence="2" id="KW-1133">Transmembrane helix</keyword>
<dbReference type="GO" id="GO:0016592">
    <property type="term" value="C:mediator complex"/>
    <property type="evidence" value="ECO:0007669"/>
    <property type="project" value="InterPro"/>
</dbReference>
<gene>
    <name evidence="3" type="ORF">F2P56_027443</name>
</gene>
<evidence type="ECO:0000313" key="3">
    <source>
        <dbReference type="EMBL" id="KAF5452446.1"/>
    </source>
</evidence>
<feature type="compositionally biased region" description="Polar residues" evidence="1">
    <location>
        <begin position="835"/>
        <end position="847"/>
    </location>
</feature>
<feature type="transmembrane region" description="Helical" evidence="2">
    <location>
        <begin position="1202"/>
        <end position="1222"/>
    </location>
</feature>
<protein>
    <recommendedName>
        <fullName evidence="5">Mediator of RNA polymerase II transcription subunit 33A-like</fullName>
    </recommendedName>
</protein>